<keyword evidence="5" id="KW-1185">Reference proteome</keyword>
<evidence type="ECO:0000256" key="3">
    <source>
        <dbReference type="PROSITE-ProRule" id="PRU00023"/>
    </source>
</evidence>
<gene>
    <name evidence="4" type="ORF">Daus18300_010425</name>
</gene>
<reference evidence="4 5" key="1">
    <citation type="journal article" date="2024" name="IMA Fungus">
        <title>IMA Genome - F19 : A genome assembly and annotation guide to empower mycologists, including annotated draft genome sequences of Ceratocystis pirilliformis, Diaporthe australafricana, Fusarium ophioides, Paecilomyces lecythidis, and Sporothrix stenoceras.</title>
        <authorList>
            <person name="Aylward J."/>
            <person name="Wilson A.M."/>
            <person name="Visagie C.M."/>
            <person name="Spraker J."/>
            <person name="Barnes I."/>
            <person name="Buitendag C."/>
            <person name="Ceriani C."/>
            <person name="Del Mar Angel L."/>
            <person name="du Plessis D."/>
            <person name="Fuchs T."/>
            <person name="Gasser K."/>
            <person name="Kramer D."/>
            <person name="Li W."/>
            <person name="Munsamy K."/>
            <person name="Piso A."/>
            <person name="Price J.L."/>
            <person name="Sonnekus B."/>
            <person name="Thomas C."/>
            <person name="van der Nest A."/>
            <person name="van Dijk A."/>
            <person name="van Heerden A."/>
            <person name="van Vuuren N."/>
            <person name="Yilmaz N."/>
            <person name="Duong T.A."/>
            <person name="van der Merwe N.A."/>
            <person name="Wingfield M.J."/>
            <person name="Wingfield B.D."/>
        </authorList>
    </citation>
    <scope>NUCLEOTIDE SEQUENCE [LARGE SCALE GENOMIC DNA]</scope>
    <source>
        <strain evidence="4 5">CMW 18300</strain>
    </source>
</reference>
<accession>A0ABR3WAG9</accession>
<evidence type="ECO:0000256" key="2">
    <source>
        <dbReference type="ARBA" id="ARBA00023043"/>
    </source>
</evidence>
<dbReference type="PANTHER" id="PTHR24166:SF48">
    <property type="entry name" value="PROTEIN VAPYRIN"/>
    <property type="match status" value="1"/>
</dbReference>
<dbReference type="PANTHER" id="PTHR24166">
    <property type="entry name" value="ROLLING PEBBLES, ISOFORM B"/>
    <property type="match status" value="1"/>
</dbReference>
<protein>
    <recommendedName>
        <fullName evidence="6">Ankyrin repeat protein</fullName>
    </recommendedName>
</protein>
<dbReference type="PROSITE" id="PS50088">
    <property type="entry name" value="ANK_REPEAT"/>
    <property type="match status" value="1"/>
</dbReference>
<dbReference type="SMART" id="SM00248">
    <property type="entry name" value="ANK"/>
    <property type="match status" value="2"/>
</dbReference>
<evidence type="ECO:0000313" key="4">
    <source>
        <dbReference type="EMBL" id="KAL1857082.1"/>
    </source>
</evidence>
<organism evidence="4 5">
    <name type="scientific">Diaporthe australafricana</name>
    <dbReference type="NCBI Taxonomy" id="127596"/>
    <lineage>
        <taxon>Eukaryota</taxon>
        <taxon>Fungi</taxon>
        <taxon>Dikarya</taxon>
        <taxon>Ascomycota</taxon>
        <taxon>Pezizomycotina</taxon>
        <taxon>Sordariomycetes</taxon>
        <taxon>Sordariomycetidae</taxon>
        <taxon>Diaporthales</taxon>
        <taxon>Diaporthaceae</taxon>
        <taxon>Diaporthe</taxon>
    </lineage>
</organism>
<dbReference type="SUPFAM" id="SSF48403">
    <property type="entry name" value="Ankyrin repeat"/>
    <property type="match status" value="1"/>
</dbReference>
<evidence type="ECO:0000256" key="1">
    <source>
        <dbReference type="ARBA" id="ARBA00022737"/>
    </source>
</evidence>
<name>A0ABR3WAG9_9PEZI</name>
<dbReference type="Pfam" id="PF00023">
    <property type="entry name" value="Ank"/>
    <property type="match status" value="1"/>
</dbReference>
<keyword evidence="1" id="KW-0677">Repeat</keyword>
<dbReference type="PROSITE" id="PS50297">
    <property type="entry name" value="ANK_REP_REGION"/>
    <property type="match status" value="1"/>
</dbReference>
<keyword evidence="2 3" id="KW-0040">ANK repeat</keyword>
<evidence type="ECO:0008006" key="6">
    <source>
        <dbReference type="Google" id="ProtNLM"/>
    </source>
</evidence>
<dbReference type="InterPro" id="IPR050889">
    <property type="entry name" value="Dendritic_Spine_Reg/Scaffold"/>
</dbReference>
<dbReference type="EMBL" id="JAWRVE010000115">
    <property type="protein sequence ID" value="KAL1857082.1"/>
    <property type="molecule type" value="Genomic_DNA"/>
</dbReference>
<dbReference type="InterPro" id="IPR002110">
    <property type="entry name" value="Ankyrin_rpt"/>
</dbReference>
<feature type="repeat" description="ANK" evidence="3">
    <location>
        <begin position="214"/>
        <end position="243"/>
    </location>
</feature>
<evidence type="ECO:0000313" key="5">
    <source>
        <dbReference type="Proteomes" id="UP001583177"/>
    </source>
</evidence>
<comment type="caution">
    <text evidence="4">The sequence shown here is derived from an EMBL/GenBank/DDBJ whole genome shotgun (WGS) entry which is preliminary data.</text>
</comment>
<dbReference type="Gene3D" id="1.25.40.20">
    <property type="entry name" value="Ankyrin repeat-containing domain"/>
    <property type="match status" value="2"/>
</dbReference>
<dbReference type="Proteomes" id="UP001583177">
    <property type="component" value="Unassembled WGS sequence"/>
</dbReference>
<sequence>MSSNESLNSLAESITSAARENKIEDLQSLLEKWESPDLKPLQKALIAALRQGHVGPANLLLDRGCRCSFHETRAALHGCHIAIFECMLQHGWDVDFSLDYQGDALTCSLLFAPTPDLPRWLLEHGADPNANPRSDPVCSTALEAACSRPSIPADVVSLLLKHGAVGDLALVVAAWHGNVEALRVLLDEGGEAFGIDVIPQAEDPDWARQEGWGTALHGAAAKGEMACVEFLLRRGARTDVRNGAGLTPEQTAEHFEHKECADALRRSPSA</sequence>
<proteinExistence type="predicted"/>
<dbReference type="InterPro" id="IPR036770">
    <property type="entry name" value="Ankyrin_rpt-contain_sf"/>
</dbReference>